<evidence type="ECO:0000256" key="1">
    <source>
        <dbReference type="SAM" id="Phobius"/>
    </source>
</evidence>
<reference evidence="3" key="1">
    <citation type="submission" date="2021-11" db="EMBL/GenBank/DDBJ databases">
        <title>Purpureocillium_takamizusanense_genome.</title>
        <authorList>
            <person name="Nguyen N.-H."/>
        </authorList>
    </citation>
    <scope>NUCLEOTIDE SEQUENCE</scope>
    <source>
        <strain evidence="3">PT3</strain>
    </source>
</reference>
<dbReference type="RefSeq" id="XP_047840568.1">
    <property type="nucleotide sequence ID" value="XM_047984594.1"/>
</dbReference>
<dbReference type="InterPro" id="IPR013595">
    <property type="entry name" value="Pept_S33_TAP-like_C"/>
</dbReference>
<sequence>MTCGQWKSQAVGAYAGNFQAKTKNPILFATNRYDGHTPIRSAQNVSAGFEGSGMLVVNGFGHTTLAQQSVCTIQQTVAYWHNRTLPAKGFVCEVDAAPYGDYAWANATLAYDRKANNSGPGGSGAPPPPRSAASQTSQSLAMVLFAIGIVFAFGLQ</sequence>
<evidence type="ECO:0000313" key="3">
    <source>
        <dbReference type="EMBL" id="UNI17087.1"/>
    </source>
</evidence>
<dbReference type="Pfam" id="PF08386">
    <property type="entry name" value="Abhydrolase_4"/>
    <property type="match status" value="1"/>
</dbReference>
<feature type="transmembrane region" description="Helical" evidence="1">
    <location>
        <begin position="137"/>
        <end position="155"/>
    </location>
</feature>
<dbReference type="KEGG" id="ptkz:JDV02_003465"/>
<keyword evidence="1" id="KW-0812">Transmembrane</keyword>
<protein>
    <recommendedName>
        <fullName evidence="2">Peptidase S33 tripeptidyl aminopeptidase-like C-terminal domain-containing protein</fullName>
    </recommendedName>
</protein>
<evidence type="ECO:0000313" key="4">
    <source>
        <dbReference type="Proteomes" id="UP000829364"/>
    </source>
</evidence>
<dbReference type="OrthoDB" id="425534at2759"/>
<dbReference type="GeneID" id="72065422"/>
<keyword evidence="1" id="KW-1133">Transmembrane helix</keyword>
<keyword evidence="1" id="KW-0472">Membrane</keyword>
<proteinExistence type="predicted"/>
<dbReference type="AlphaFoldDB" id="A0A9Q8V9S6"/>
<accession>A0A9Q8V9S6</accession>
<dbReference type="Proteomes" id="UP000829364">
    <property type="component" value="Chromosome 2"/>
</dbReference>
<dbReference type="EMBL" id="CP086355">
    <property type="protein sequence ID" value="UNI17087.1"/>
    <property type="molecule type" value="Genomic_DNA"/>
</dbReference>
<organism evidence="3 4">
    <name type="scientific">Purpureocillium takamizusanense</name>
    <dbReference type="NCBI Taxonomy" id="2060973"/>
    <lineage>
        <taxon>Eukaryota</taxon>
        <taxon>Fungi</taxon>
        <taxon>Dikarya</taxon>
        <taxon>Ascomycota</taxon>
        <taxon>Pezizomycotina</taxon>
        <taxon>Sordariomycetes</taxon>
        <taxon>Hypocreomycetidae</taxon>
        <taxon>Hypocreales</taxon>
        <taxon>Ophiocordycipitaceae</taxon>
        <taxon>Purpureocillium</taxon>
    </lineage>
</organism>
<gene>
    <name evidence="3" type="ORF">JDV02_003465</name>
</gene>
<evidence type="ECO:0000259" key="2">
    <source>
        <dbReference type="Pfam" id="PF08386"/>
    </source>
</evidence>
<feature type="domain" description="Peptidase S33 tripeptidyl aminopeptidase-like C-terminal" evidence="2">
    <location>
        <begin position="2"/>
        <end position="92"/>
    </location>
</feature>
<name>A0A9Q8V9S6_9HYPO</name>
<keyword evidence="4" id="KW-1185">Reference proteome</keyword>